<feature type="transmembrane region" description="Helical" evidence="3">
    <location>
        <begin position="270"/>
        <end position="288"/>
    </location>
</feature>
<evidence type="ECO:0000256" key="1">
    <source>
        <dbReference type="ARBA" id="ARBA00004141"/>
    </source>
</evidence>
<dbReference type="AlphaFoldDB" id="A0A3M7MJ15"/>
<feature type="transmembrane region" description="Helical" evidence="3">
    <location>
        <begin position="159"/>
        <end position="181"/>
    </location>
</feature>
<dbReference type="PROSITE" id="PS50850">
    <property type="entry name" value="MFS"/>
    <property type="match status" value="1"/>
</dbReference>
<feature type="domain" description="Major facilitator superfamily (MFS) profile" evidence="4">
    <location>
        <begin position="234"/>
        <end position="433"/>
    </location>
</feature>
<evidence type="ECO:0000256" key="3">
    <source>
        <dbReference type="SAM" id="Phobius"/>
    </source>
</evidence>
<dbReference type="PANTHER" id="PTHR11360">
    <property type="entry name" value="MONOCARBOXYLATE TRANSPORTER"/>
    <property type="match status" value="1"/>
</dbReference>
<accession>A0A3M7MJ15</accession>
<reference evidence="5 6" key="1">
    <citation type="journal article" date="2014" name="PLoS ONE">
        <title>De novo Genome Assembly of the Fungal Plant Pathogen Pyrenophora semeniperda.</title>
        <authorList>
            <person name="Soliai M.M."/>
            <person name="Meyer S.E."/>
            <person name="Udall J.A."/>
            <person name="Elzinga D.E."/>
            <person name="Hermansen R.A."/>
            <person name="Bodily P.M."/>
            <person name="Hart A.A."/>
            <person name="Coleman C.E."/>
        </authorList>
    </citation>
    <scope>NUCLEOTIDE SEQUENCE [LARGE SCALE GENOMIC DNA]</scope>
    <source>
        <strain evidence="5 6">CCB06</strain>
        <tissue evidence="5">Mycelium</tissue>
    </source>
</reference>
<comment type="similarity">
    <text evidence="2">Belongs to the major facilitator superfamily. Monocarboxylate porter (TC 2.A.1.13) family.</text>
</comment>
<feature type="transmembrane region" description="Helical" evidence="3">
    <location>
        <begin position="300"/>
        <end position="319"/>
    </location>
</feature>
<evidence type="ECO:0000313" key="5">
    <source>
        <dbReference type="EMBL" id="RMZ74354.1"/>
    </source>
</evidence>
<dbReference type="Pfam" id="PF07690">
    <property type="entry name" value="MFS_1"/>
    <property type="match status" value="1"/>
</dbReference>
<evidence type="ECO:0000313" key="6">
    <source>
        <dbReference type="Proteomes" id="UP000265663"/>
    </source>
</evidence>
<protein>
    <submittedName>
        <fullName evidence="5">Monocarboxylate transporter</fullName>
    </submittedName>
</protein>
<proteinExistence type="inferred from homology"/>
<dbReference type="Proteomes" id="UP000265663">
    <property type="component" value="Unassembled WGS sequence"/>
</dbReference>
<keyword evidence="3" id="KW-0472">Membrane</keyword>
<dbReference type="OrthoDB" id="6499973at2759"/>
<dbReference type="Gene3D" id="1.20.1250.20">
    <property type="entry name" value="MFS general substrate transporter like domains"/>
    <property type="match status" value="2"/>
</dbReference>
<name>A0A3M7MJ15_9PLEO</name>
<feature type="transmembrane region" description="Helical" evidence="3">
    <location>
        <begin position="367"/>
        <end position="386"/>
    </location>
</feature>
<sequence>MPVVLVVSNFQSLSDNEKSLHMGTNPSADAEAENAGVNQSSGVFQAYYGRQQSVQEGVFQGNEYLNRPLISAIGALGNGGLVAVFGAFYYPYLSKLGGHITSLCAAGSVLVVLGLGAAALGHNLATILGCQGVLVGLGSGILTNVLLPILPEYFPERAGLAQGVMFAFVALGGMVGPFMLIQLLETLGIRWTLGILAMLSAITMGIASGLALPPRKFEKRNTHMIGWKAMRDPLFLSLAMVNLTIPLTSVLPMTFGPVFAESLGFSISKASYLVAINSGVGILTRPGIGWLGDRVGHLNMLMAAIAVYVLATFTLWLSAALVSNIGLYISMCVFHGLVTGVFGILINSAQTTLFGAEMYYPKSGVMTSIRGIGLVISAPIAGSLVSKVSPEDLQGRDFVRLILYTGLMLIVALLALGIVRWLDAKKNGWKKAR</sequence>
<evidence type="ECO:0000256" key="2">
    <source>
        <dbReference type="ARBA" id="ARBA00006727"/>
    </source>
</evidence>
<keyword evidence="3" id="KW-1133">Transmembrane helix</keyword>
<feature type="transmembrane region" description="Helical" evidence="3">
    <location>
        <begin position="234"/>
        <end position="258"/>
    </location>
</feature>
<feature type="transmembrane region" description="Helical" evidence="3">
    <location>
        <begin position="102"/>
        <end position="120"/>
    </location>
</feature>
<dbReference type="GO" id="GO:0022857">
    <property type="term" value="F:transmembrane transporter activity"/>
    <property type="evidence" value="ECO:0007669"/>
    <property type="project" value="InterPro"/>
</dbReference>
<comment type="subcellular location">
    <subcellularLocation>
        <location evidence="1">Membrane</location>
        <topology evidence="1">Multi-pass membrane protein</topology>
    </subcellularLocation>
</comment>
<feature type="transmembrane region" description="Helical" evidence="3">
    <location>
        <begin position="398"/>
        <end position="422"/>
    </location>
</feature>
<dbReference type="GO" id="GO:0016020">
    <property type="term" value="C:membrane"/>
    <property type="evidence" value="ECO:0007669"/>
    <property type="project" value="UniProtKB-SubCell"/>
</dbReference>
<dbReference type="InterPro" id="IPR050327">
    <property type="entry name" value="Proton-linked_MCT"/>
</dbReference>
<keyword evidence="6" id="KW-1185">Reference proteome</keyword>
<keyword evidence="3" id="KW-0812">Transmembrane</keyword>
<gene>
    <name evidence="5" type="ORF">GMOD_00003379</name>
</gene>
<feature type="transmembrane region" description="Helical" evidence="3">
    <location>
        <begin position="69"/>
        <end position="90"/>
    </location>
</feature>
<dbReference type="PANTHER" id="PTHR11360:SF302">
    <property type="entry name" value="MAJOR FACILITATOR SUPERFAMILY (MFS) PROFILE DOMAIN-CONTAINING PROTEIN"/>
    <property type="match status" value="1"/>
</dbReference>
<dbReference type="SUPFAM" id="SSF103473">
    <property type="entry name" value="MFS general substrate transporter"/>
    <property type="match status" value="1"/>
</dbReference>
<dbReference type="InterPro" id="IPR011701">
    <property type="entry name" value="MFS"/>
</dbReference>
<dbReference type="InterPro" id="IPR036259">
    <property type="entry name" value="MFS_trans_sf"/>
</dbReference>
<dbReference type="EMBL" id="KE747844">
    <property type="protein sequence ID" value="RMZ74354.1"/>
    <property type="molecule type" value="Genomic_DNA"/>
</dbReference>
<organism evidence="5 6">
    <name type="scientific">Pyrenophora seminiperda CCB06</name>
    <dbReference type="NCBI Taxonomy" id="1302712"/>
    <lineage>
        <taxon>Eukaryota</taxon>
        <taxon>Fungi</taxon>
        <taxon>Dikarya</taxon>
        <taxon>Ascomycota</taxon>
        <taxon>Pezizomycotina</taxon>
        <taxon>Dothideomycetes</taxon>
        <taxon>Pleosporomycetidae</taxon>
        <taxon>Pleosporales</taxon>
        <taxon>Pleosporineae</taxon>
        <taxon>Pleosporaceae</taxon>
        <taxon>Pyrenophora</taxon>
    </lineage>
</organism>
<feature type="transmembrane region" description="Helical" evidence="3">
    <location>
        <begin position="193"/>
        <end position="213"/>
    </location>
</feature>
<dbReference type="InterPro" id="IPR020846">
    <property type="entry name" value="MFS_dom"/>
</dbReference>
<feature type="transmembrane region" description="Helical" evidence="3">
    <location>
        <begin position="325"/>
        <end position="346"/>
    </location>
</feature>
<evidence type="ECO:0000259" key="4">
    <source>
        <dbReference type="PROSITE" id="PS50850"/>
    </source>
</evidence>
<feature type="transmembrane region" description="Helical" evidence="3">
    <location>
        <begin position="126"/>
        <end position="147"/>
    </location>
</feature>